<evidence type="ECO:0000256" key="2">
    <source>
        <dbReference type="ARBA" id="ARBA00022448"/>
    </source>
</evidence>
<organism evidence="16 17">
    <name type="scientific">Woeseia oceani</name>
    <dbReference type="NCBI Taxonomy" id="1548547"/>
    <lineage>
        <taxon>Bacteria</taxon>
        <taxon>Pseudomonadati</taxon>
        <taxon>Pseudomonadota</taxon>
        <taxon>Gammaproteobacteria</taxon>
        <taxon>Woeseiales</taxon>
        <taxon>Woeseiaceae</taxon>
        <taxon>Woeseia</taxon>
    </lineage>
</organism>
<feature type="domain" description="TonB-dependent receptor plug" evidence="15">
    <location>
        <begin position="54"/>
        <end position="164"/>
    </location>
</feature>
<dbReference type="InterPro" id="IPR012910">
    <property type="entry name" value="Plug_dom"/>
</dbReference>
<feature type="domain" description="TonB-dependent receptor-like beta-barrel" evidence="14">
    <location>
        <begin position="272"/>
        <end position="701"/>
    </location>
</feature>
<keyword evidence="3 11" id="KW-1134">Transmembrane beta strand</keyword>
<evidence type="ECO:0000259" key="15">
    <source>
        <dbReference type="Pfam" id="PF07715"/>
    </source>
</evidence>
<dbReference type="PROSITE" id="PS52016">
    <property type="entry name" value="TONB_DEPENDENT_REC_3"/>
    <property type="match status" value="1"/>
</dbReference>
<evidence type="ECO:0000256" key="4">
    <source>
        <dbReference type="ARBA" id="ARBA00022496"/>
    </source>
</evidence>
<dbReference type="InterPro" id="IPR039426">
    <property type="entry name" value="TonB-dep_rcpt-like"/>
</dbReference>
<evidence type="ECO:0000313" key="16">
    <source>
        <dbReference type="EMBL" id="ANO52395.1"/>
    </source>
</evidence>
<evidence type="ECO:0000256" key="10">
    <source>
        <dbReference type="ARBA" id="ARBA00023237"/>
    </source>
</evidence>
<dbReference type="Gene3D" id="2.40.170.20">
    <property type="entry name" value="TonB-dependent receptor, beta-barrel domain"/>
    <property type="match status" value="1"/>
</dbReference>
<proteinExistence type="inferred from homology"/>
<evidence type="ECO:0000256" key="12">
    <source>
        <dbReference type="RuleBase" id="RU003357"/>
    </source>
</evidence>
<dbReference type="AlphaFoldDB" id="A0A193LIP7"/>
<dbReference type="PANTHER" id="PTHR32552:SF81">
    <property type="entry name" value="TONB-DEPENDENT OUTER MEMBRANE RECEPTOR"/>
    <property type="match status" value="1"/>
</dbReference>
<dbReference type="InterPro" id="IPR036942">
    <property type="entry name" value="Beta-barrel_TonB_sf"/>
</dbReference>
<accession>A0A193LIP7</accession>
<keyword evidence="9 11" id="KW-0472">Membrane</keyword>
<dbReference type="Proteomes" id="UP000092695">
    <property type="component" value="Chromosome"/>
</dbReference>
<evidence type="ECO:0000259" key="14">
    <source>
        <dbReference type="Pfam" id="PF00593"/>
    </source>
</evidence>
<keyword evidence="7" id="KW-0406">Ion transport</keyword>
<dbReference type="EMBL" id="CP016268">
    <property type="protein sequence ID" value="ANO52395.1"/>
    <property type="molecule type" value="Genomic_DNA"/>
</dbReference>
<dbReference type="GO" id="GO:0006826">
    <property type="term" value="P:iron ion transport"/>
    <property type="evidence" value="ECO:0007669"/>
    <property type="project" value="UniProtKB-KW"/>
</dbReference>
<evidence type="ECO:0000256" key="3">
    <source>
        <dbReference type="ARBA" id="ARBA00022452"/>
    </source>
</evidence>
<name>A0A193LIP7_9GAMM</name>
<keyword evidence="13" id="KW-0732">Signal</keyword>
<keyword evidence="10 11" id="KW-0998">Cell outer membrane</keyword>
<evidence type="ECO:0000256" key="6">
    <source>
        <dbReference type="ARBA" id="ARBA00023004"/>
    </source>
</evidence>
<dbReference type="PANTHER" id="PTHR32552">
    <property type="entry name" value="FERRICHROME IRON RECEPTOR-RELATED"/>
    <property type="match status" value="1"/>
</dbReference>
<gene>
    <name evidence="16" type="ORF">BA177_15440</name>
</gene>
<comment type="subcellular location">
    <subcellularLocation>
        <location evidence="1 11">Cell outer membrane</location>
        <topology evidence="1 11">Multi-pass membrane protein</topology>
    </subcellularLocation>
</comment>
<feature type="signal peptide" evidence="13">
    <location>
        <begin position="1"/>
        <end position="26"/>
    </location>
</feature>
<evidence type="ECO:0000256" key="1">
    <source>
        <dbReference type="ARBA" id="ARBA00004571"/>
    </source>
</evidence>
<dbReference type="SUPFAM" id="SSF56935">
    <property type="entry name" value="Porins"/>
    <property type="match status" value="1"/>
</dbReference>
<dbReference type="Pfam" id="PF07715">
    <property type="entry name" value="Plug"/>
    <property type="match status" value="1"/>
</dbReference>
<evidence type="ECO:0000256" key="13">
    <source>
        <dbReference type="SAM" id="SignalP"/>
    </source>
</evidence>
<evidence type="ECO:0000256" key="7">
    <source>
        <dbReference type="ARBA" id="ARBA00023065"/>
    </source>
</evidence>
<dbReference type="Pfam" id="PF00593">
    <property type="entry name" value="TonB_dep_Rec_b-barrel"/>
    <property type="match status" value="1"/>
</dbReference>
<evidence type="ECO:0000256" key="9">
    <source>
        <dbReference type="ARBA" id="ARBA00023136"/>
    </source>
</evidence>
<evidence type="ECO:0000313" key="17">
    <source>
        <dbReference type="Proteomes" id="UP000092695"/>
    </source>
</evidence>
<feature type="chain" id="PRO_5008260282" evidence="13">
    <location>
        <begin position="27"/>
        <end position="736"/>
    </location>
</feature>
<keyword evidence="8 12" id="KW-0798">TonB box</keyword>
<keyword evidence="5 11" id="KW-0812">Transmembrane</keyword>
<keyword evidence="4" id="KW-0410">Iron transport</keyword>
<comment type="similarity">
    <text evidence="11 12">Belongs to the TonB-dependent receptor family.</text>
</comment>
<evidence type="ECO:0000256" key="5">
    <source>
        <dbReference type="ARBA" id="ARBA00022692"/>
    </source>
</evidence>
<keyword evidence="16" id="KW-0675">Receptor</keyword>
<reference evidence="16 17" key="1">
    <citation type="submission" date="2016-06" db="EMBL/GenBank/DDBJ databases">
        <title>Complete genome sequence of a deep-branching marine Gamma Proteobacterium Woeseia oceani type strain XK5.</title>
        <authorList>
            <person name="Mu D."/>
            <person name="Du Z."/>
        </authorList>
    </citation>
    <scope>NUCLEOTIDE SEQUENCE [LARGE SCALE GENOMIC DNA]</scope>
    <source>
        <strain evidence="16 17">XK5</strain>
    </source>
</reference>
<sequence length="736" mass="80868">MNPTIARRTLASSAAALVLLSTTAGLNTVVAQERADRGILEEITVTAQRREENLQEVPFSVSALRGDRFQTLVEAGEDIRALANRVPSLYAESSNGRLAPRFYMRGLGNTDFDLAASQSVSIIMDEVVQENVILKSFPLFDIERVEVLRGPQGSLFGRNTPAGIVKFDTRKPTSELNGYVNATIGSLGTANIEGAIGGSLTESNVLMGRFSFIDQNRDDWISNGFTGESDVMGGYDETAWRAQLLFEPSDNLSALLNVHGRNLNNGTASIFYANIIGPGDNNLNENFIRDVVYFDEGENNPQEADALGFSLKVDWDFGNDLVLTSITSHEELENSSYGDIDGGNLVSGPGFIPFPSQTRDGLDDLEQITQEFRLASNARDNVFWQTGFFYFKSDFTVNTEPFFVPPTEVRHKNDSWAVFGQVAWDLSDSTTLTAGIRYTDDEKEMTTGSTPNPQPLVEVGDDQVSWDLSLMHVLNDNVSVYARVASGFRAPSIQGRNIAFFDANPYSVATSETILSTEVGFKSEVSDRVRINGAVYYYTIDDQQFSAIGGNTNSNVLVNADKGVGIGTDVDAEFVLSDNFVMTIGASYNDTKIDDANLVTAVCAQCTVMDPLDGNGFAILDGNRFPQAPEYQFNITARYSTPVGDDDELYWYADYAHQGDANFFLYEAAEYHSGDIFEAGLRAGYIANNGQWEIAAFARNITDEENLKGGIDFNNNTGYVNEPRIFGLNFRMNFGE</sequence>
<evidence type="ECO:0000256" key="11">
    <source>
        <dbReference type="PROSITE-ProRule" id="PRU01360"/>
    </source>
</evidence>
<evidence type="ECO:0000256" key="8">
    <source>
        <dbReference type="ARBA" id="ARBA00023077"/>
    </source>
</evidence>
<dbReference type="InterPro" id="IPR000531">
    <property type="entry name" value="Beta-barrel_TonB"/>
</dbReference>
<keyword evidence="6" id="KW-0408">Iron</keyword>
<protein>
    <submittedName>
        <fullName evidence="16">TonB-dependent receptor</fullName>
    </submittedName>
</protein>
<dbReference type="STRING" id="1548547.BA177_15440"/>
<dbReference type="KEGG" id="woc:BA177_15440"/>
<keyword evidence="2 11" id="KW-0813">Transport</keyword>
<keyword evidence="17" id="KW-1185">Reference proteome</keyword>
<dbReference type="GO" id="GO:0009279">
    <property type="term" value="C:cell outer membrane"/>
    <property type="evidence" value="ECO:0007669"/>
    <property type="project" value="UniProtKB-SubCell"/>
</dbReference>